<feature type="region of interest" description="Disordered" evidence="1">
    <location>
        <begin position="24"/>
        <end position="58"/>
    </location>
</feature>
<keyword evidence="4" id="KW-1185">Reference proteome</keyword>
<dbReference type="EMBL" id="JBHSCF010000054">
    <property type="protein sequence ID" value="MFC4190109.1"/>
    <property type="molecule type" value="Genomic_DNA"/>
</dbReference>
<comment type="caution">
    <text evidence="3">The sequence shown here is derived from an EMBL/GenBank/DDBJ whole genome shotgun (WGS) entry which is preliminary data.</text>
</comment>
<organism evidence="3 4">
    <name type="scientific">Streptomyces flavovirens</name>
    <dbReference type="NCBI Taxonomy" id="52258"/>
    <lineage>
        <taxon>Bacteria</taxon>
        <taxon>Bacillati</taxon>
        <taxon>Actinomycetota</taxon>
        <taxon>Actinomycetes</taxon>
        <taxon>Kitasatosporales</taxon>
        <taxon>Streptomycetaceae</taxon>
        <taxon>Streptomyces</taxon>
    </lineage>
</organism>
<dbReference type="PROSITE" id="PS51257">
    <property type="entry name" value="PROKAR_LIPOPROTEIN"/>
    <property type="match status" value="1"/>
</dbReference>
<keyword evidence="3" id="KW-0449">Lipoprotein</keyword>
<evidence type="ECO:0000256" key="1">
    <source>
        <dbReference type="SAM" id="MobiDB-lite"/>
    </source>
</evidence>
<keyword evidence="2" id="KW-0732">Signal</keyword>
<name>A0ABV8NDS9_9ACTN</name>
<dbReference type="Pfam" id="PF18966">
    <property type="entry name" value="Lipoprotein_23"/>
    <property type="match status" value="1"/>
</dbReference>
<dbReference type="Proteomes" id="UP001595871">
    <property type="component" value="Unassembled WGS sequence"/>
</dbReference>
<dbReference type="RefSeq" id="WP_200696887.1">
    <property type="nucleotide sequence ID" value="NZ_BAAAYA010000012.1"/>
</dbReference>
<proteinExistence type="predicted"/>
<evidence type="ECO:0000313" key="3">
    <source>
        <dbReference type="EMBL" id="MFC4190109.1"/>
    </source>
</evidence>
<protein>
    <submittedName>
        <fullName evidence="3">Lipoprotein</fullName>
    </submittedName>
</protein>
<evidence type="ECO:0000313" key="4">
    <source>
        <dbReference type="Proteomes" id="UP001595871"/>
    </source>
</evidence>
<reference evidence="4" key="1">
    <citation type="journal article" date="2019" name="Int. J. Syst. Evol. Microbiol.">
        <title>The Global Catalogue of Microorganisms (GCM) 10K type strain sequencing project: providing services to taxonomists for standard genome sequencing and annotation.</title>
        <authorList>
            <consortium name="The Broad Institute Genomics Platform"/>
            <consortium name="The Broad Institute Genome Sequencing Center for Infectious Disease"/>
            <person name="Wu L."/>
            <person name="Ma J."/>
        </authorList>
    </citation>
    <scope>NUCLEOTIDE SEQUENCE [LARGE SCALE GENOMIC DNA]</scope>
    <source>
        <strain evidence="4">CCM 3243</strain>
    </source>
</reference>
<feature type="chain" id="PRO_5045613280" evidence="2">
    <location>
        <begin position="27"/>
        <end position="217"/>
    </location>
</feature>
<sequence length="217" mass="22017">MRRGAGRALAGVVLAAAVLAGCSSSADEGDDAGARTSSDGTAKNGDRGTGRPAVKGLTLGGPGSSCALPVTFDLAKDWKPQAVEVEPGSDLAELGEQGTVTLVCEIDAKPAGNLGYLRVWAGKEAGGDPRAALEAFVADEPNAAKAAYTKTEAGSVAAVEVAYTVDDDLLGGAKPERAFAVATPEGPVVVHLGGMDEEEHRQMLPAYELARETLKLG</sequence>
<evidence type="ECO:0000256" key="2">
    <source>
        <dbReference type="SAM" id="SignalP"/>
    </source>
</evidence>
<dbReference type="InterPro" id="IPR044058">
    <property type="entry name" value="Lipoprotein_23"/>
</dbReference>
<gene>
    <name evidence="3" type="ORF">ACFO3R_27575</name>
</gene>
<feature type="signal peptide" evidence="2">
    <location>
        <begin position="1"/>
        <end position="26"/>
    </location>
</feature>
<accession>A0ABV8NDS9</accession>